<dbReference type="GO" id="GO:0005739">
    <property type="term" value="C:mitochondrion"/>
    <property type="evidence" value="ECO:0007669"/>
    <property type="project" value="TreeGrafter"/>
</dbReference>
<proteinExistence type="predicted"/>
<dbReference type="Proteomes" id="UP001190700">
    <property type="component" value="Unassembled WGS sequence"/>
</dbReference>
<dbReference type="AlphaFoldDB" id="A0AAE0KYZ4"/>
<comment type="caution">
    <text evidence="2">The sequence shown here is derived from an EMBL/GenBank/DDBJ whole genome shotgun (WGS) entry which is preliminary data.</text>
</comment>
<accession>A0AAE0KYZ4</accession>
<dbReference type="PANTHER" id="PTHR12126:SF16">
    <property type="entry name" value="MIOREX COMPLEX COMPONENT 2"/>
    <property type="match status" value="1"/>
</dbReference>
<dbReference type="InterPro" id="IPR036291">
    <property type="entry name" value="NAD(P)-bd_dom_sf"/>
</dbReference>
<protein>
    <recommendedName>
        <fullName evidence="1">NAD(P)-binding domain-containing protein</fullName>
    </recommendedName>
</protein>
<sequence>MWAHAVTMISLQGFSKVAALKHSSKRTRANPVARASSVRVRCAQKPDIAGSEGEATFTRRGAFQMVTLSGVALTLSSVPNLPAAATALSLEEALNGKKIVVLGGTGFVGSQVCKQMVEKGATVVSVSKRGVAPSGSGAWAGSVQFEAADLLAPSVDLSAILKDAVAVVSCIGVIGGSDEELVAGNGTANEVAVAQAKAAGVSQFVYISVSSGTMDAVDGIALKGYFEGKRRAEAAVATAFPNNAAIIKPGFIYGSDSFGLTPPRVPHGYGDLVENTLSLPPFRAVAKIGGPIGLALSPPVAVESVAGAVVEAIVDGINYGPFEKYGIIDGTDAINKVASGDHS</sequence>
<dbReference type="PANTHER" id="PTHR12126">
    <property type="entry name" value="NADH-UBIQUINONE OXIDOREDUCTASE 39 KDA SUBUNIT-RELATED"/>
    <property type="match status" value="1"/>
</dbReference>
<dbReference type="EMBL" id="LGRX02013533">
    <property type="protein sequence ID" value="KAK3265983.1"/>
    <property type="molecule type" value="Genomic_DNA"/>
</dbReference>
<dbReference type="InterPro" id="IPR051207">
    <property type="entry name" value="ComplexI_NDUFA9_subunit"/>
</dbReference>
<evidence type="ECO:0000313" key="3">
    <source>
        <dbReference type="Proteomes" id="UP001190700"/>
    </source>
</evidence>
<dbReference type="Gene3D" id="3.40.50.720">
    <property type="entry name" value="NAD(P)-binding Rossmann-like Domain"/>
    <property type="match status" value="1"/>
</dbReference>
<name>A0AAE0KYZ4_9CHLO</name>
<keyword evidence="3" id="KW-1185">Reference proteome</keyword>
<dbReference type="InterPro" id="IPR016040">
    <property type="entry name" value="NAD(P)-bd_dom"/>
</dbReference>
<dbReference type="Pfam" id="PF13460">
    <property type="entry name" value="NAD_binding_10"/>
    <property type="match status" value="1"/>
</dbReference>
<evidence type="ECO:0000259" key="1">
    <source>
        <dbReference type="Pfam" id="PF13460"/>
    </source>
</evidence>
<reference evidence="2 3" key="1">
    <citation type="journal article" date="2015" name="Genome Biol. Evol.">
        <title>Comparative Genomics of a Bacterivorous Green Alga Reveals Evolutionary Causalities and Consequences of Phago-Mixotrophic Mode of Nutrition.</title>
        <authorList>
            <person name="Burns J.A."/>
            <person name="Paasch A."/>
            <person name="Narechania A."/>
            <person name="Kim E."/>
        </authorList>
    </citation>
    <scope>NUCLEOTIDE SEQUENCE [LARGE SCALE GENOMIC DNA]</scope>
    <source>
        <strain evidence="2 3">PLY_AMNH</strain>
    </source>
</reference>
<evidence type="ECO:0000313" key="2">
    <source>
        <dbReference type="EMBL" id="KAK3265983.1"/>
    </source>
</evidence>
<dbReference type="SUPFAM" id="SSF51735">
    <property type="entry name" value="NAD(P)-binding Rossmann-fold domains"/>
    <property type="match status" value="1"/>
</dbReference>
<gene>
    <name evidence="2" type="ORF">CYMTET_25371</name>
</gene>
<dbReference type="GO" id="GO:0044877">
    <property type="term" value="F:protein-containing complex binding"/>
    <property type="evidence" value="ECO:0007669"/>
    <property type="project" value="TreeGrafter"/>
</dbReference>
<feature type="domain" description="NAD(P)-binding" evidence="1">
    <location>
        <begin position="103"/>
        <end position="252"/>
    </location>
</feature>
<organism evidence="2 3">
    <name type="scientific">Cymbomonas tetramitiformis</name>
    <dbReference type="NCBI Taxonomy" id="36881"/>
    <lineage>
        <taxon>Eukaryota</taxon>
        <taxon>Viridiplantae</taxon>
        <taxon>Chlorophyta</taxon>
        <taxon>Pyramimonadophyceae</taxon>
        <taxon>Pyramimonadales</taxon>
        <taxon>Pyramimonadaceae</taxon>
        <taxon>Cymbomonas</taxon>
    </lineage>
</organism>